<proteinExistence type="inferred from homology"/>
<dbReference type="InterPro" id="IPR041121">
    <property type="entry name" value="SDH_C"/>
</dbReference>
<dbReference type="InterPro" id="IPR001381">
    <property type="entry name" value="DHquinase_I"/>
</dbReference>
<dbReference type="SUPFAM" id="SSF51735">
    <property type="entry name" value="NAD(P)-binding Rossmann-fold domains"/>
    <property type="match status" value="1"/>
</dbReference>
<evidence type="ECO:0000313" key="9">
    <source>
        <dbReference type="Proteomes" id="UP000011715"/>
    </source>
</evidence>
<comment type="similarity">
    <text evidence="2">In the N-terminal section; belongs to the shikimate kinase family.</text>
</comment>
<comment type="similarity">
    <text evidence="1">In the 2nd section; belongs to the type-I 3-dehydroquinase family.</text>
</comment>
<dbReference type="InterPro" id="IPR006151">
    <property type="entry name" value="Shikm_DH/Glu-tRNA_Rdtase"/>
</dbReference>
<dbReference type="InterPro" id="IPR046346">
    <property type="entry name" value="Aminoacid_DH-like_N_sf"/>
</dbReference>
<dbReference type="EnsemblFungi" id="MAPG_07477T0">
    <property type="protein sequence ID" value="MAPG_07477T0"/>
    <property type="gene ID" value="MAPG_07477"/>
</dbReference>
<dbReference type="OMA" id="AVYSMIH"/>
<dbReference type="SUPFAM" id="SSF53223">
    <property type="entry name" value="Aminoacid dehydrogenase-like, N-terminal domain"/>
    <property type="match status" value="1"/>
</dbReference>
<dbReference type="Pfam" id="PF18317">
    <property type="entry name" value="SDH_C"/>
    <property type="match status" value="1"/>
</dbReference>
<dbReference type="VEuPathDB" id="FungiDB:MAPG_07477"/>
<evidence type="ECO:0000256" key="2">
    <source>
        <dbReference type="ARBA" id="ARBA00009349"/>
    </source>
</evidence>
<dbReference type="AlphaFoldDB" id="A0A0C4E4S6"/>
<name>A0A0C4E4S6_MAGP6</name>
<dbReference type="Proteomes" id="UP000011715">
    <property type="component" value="Unassembled WGS sequence"/>
</dbReference>
<dbReference type="FunFam" id="3.40.50.720:FF:000386">
    <property type="entry name" value="Quinate repressor protein"/>
    <property type="match status" value="1"/>
</dbReference>
<accession>A0A0C4E4S6</accession>
<evidence type="ECO:0000259" key="5">
    <source>
        <dbReference type="Pfam" id="PF08501"/>
    </source>
</evidence>
<feature type="domain" description="SDH C-terminal" evidence="6">
    <location>
        <begin position="822"/>
        <end position="852"/>
    </location>
</feature>
<feature type="domain" description="Quinate/shikimate 5-dehydrogenase/glutamyl-tRNA reductase" evidence="4">
    <location>
        <begin position="678"/>
        <end position="720"/>
    </location>
</feature>
<dbReference type="Pfam" id="PF01488">
    <property type="entry name" value="Shikimate_DH"/>
    <property type="match status" value="1"/>
</dbReference>
<dbReference type="eggNOG" id="KOG0692">
    <property type="taxonomic scope" value="Eukaryota"/>
</dbReference>
<reference evidence="8" key="4">
    <citation type="journal article" date="2015" name="G3 (Bethesda)">
        <title>Genome sequences of three phytopathogenic species of the Magnaporthaceae family of fungi.</title>
        <authorList>
            <person name="Okagaki L.H."/>
            <person name="Nunes C.C."/>
            <person name="Sailsbery J."/>
            <person name="Clay B."/>
            <person name="Brown D."/>
            <person name="John T."/>
            <person name="Oh Y."/>
            <person name="Young N."/>
            <person name="Fitzgerald M."/>
            <person name="Haas B.J."/>
            <person name="Zeng Q."/>
            <person name="Young S."/>
            <person name="Adiconis X."/>
            <person name="Fan L."/>
            <person name="Levin J.Z."/>
            <person name="Mitchell T.K."/>
            <person name="Okubara P.A."/>
            <person name="Farman M.L."/>
            <person name="Kohn L.M."/>
            <person name="Birren B."/>
            <person name="Ma L.-J."/>
            <person name="Dean R.A."/>
        </authorList>
    </citation>
    <scope>NUCLEOTIDE SEQUENCE</scope>
    <source>
        <strain evidence="8">ATCC 64411 / 73-15</strain>
    </source>
</reference>
<dbReference type="InterPro" id="IPR027417">
    <property type="entry name" value="P-loop_NTPase"/>
</dbReference>
<dbReference type="Gene3D" id="3.40.50.10860">
    <property type="entry name" value="Leucine Dehydrogenase, chain A, domain 1"/>
    <property type="match status" value="1"/>
</dbReference>
<reference evidence="9" key="2">
    <citation type="submission" date="2010-05" db="EMBL/GenBank/DDBJ databases">
        <title>The genome sequence of Magnaporthe poae strain ATCC 64411.</title>
        <authorList>
            <person name="Ma L.-J."/>
            <person name="Dead R."/>
            <person name="Young S."/>
            <person name="Zeng Q."/>
            <person name="Koehrsen M."/>
            <person name="Alvarado L."/>
            <person name="Berlin A."/>
            <person name="Chapman S.B."/>
            <person name="Chen Z."/>
            <person name="Freedman E."/>
            <person name="Gellesch M."/>
            <person name="Goldberg J."/>
            <person name="Griggs A."/>
            <person name="Gujja S."/>
            <person name="Heilman E.R."/>
            <person name="Heiman D."/>
            <person name="Hepburn T."/>
            <person name="Howarth C."/>
            <person name="Jen D."/>
            <person name="Larson L."/>
            <person name="Mehta T."/>
            <person name="Neiman D."/>
            <person name="Pearson M."/>
            <person name="Roberts A."/>
            <person name="Saif S."/>
            <person name="Shea T."/>
            <person name="Shenoy N."/>
            <person name="Sisk P."/>
            <person name="Stolte C."/>
            <person name="Sykes S."/>
            <person name="Walk T."/>
            <person name="White J."/>
            <person name="Yandava C."/>
            <person name="Haas B."/>
            <person name="Nusbaum C."/>
            <person name="Birren B."/>
        </authorList>
    </citation>
    <scope>NUCLEOTIDE SEQUENCE [LARGE SCALE GENOMIC DNA]</scope>
    <source>
        <strain evidence="9">ATCC 64411 / 73-15</strain>
    </source>
</reference>
<dbReference type="GO" id="GO:0009423">
    <property type="term" value="P:chorismate biosynthetic process"/>
    <property type="evidence" value="ECO:0007669"/>
    <property type="project" value="TreeGrafter"/>
</dbReference>
<dbReference type="PANTHER" id="PTHR21090">
    <property type="entry name" value="AROM/DEHYDROQUINATE SYNTHASE"/>
    <property type="match status" value="1"/>
</dbReference>
<keyword evidence="9" id="KW-1185">Reference proteome</keyword>
<dbReference type="Pfam" id="PF08501">
    <property type="entry name" value="Shikimate_dh_N"/>
    <property type="match status" value="1"/>
</dbReference>
<evidence type="ECO:0000256" key="3">
    <source>
        <dbReference type="SAM" id="MobiDB-lite"/>
    </source>
</evidence>
<evidence type="ECO:0000313" key="7">
    <source>
        <dbReference type="EMBL" id="KLU88492.1"/>
    </source>
</evidence>
<dbReference type="SUPFAM" id="SSF52540">
    <property type="entry name" value="P-loop containing nucleoside triphosphate hydrolases"/>
    <property type="match status" value="1"/>
</dbReference>
<sequence>MALEGASGMKREFAAMERGLDREPRARTMEIGDDSPAKRRSVSRAPADHTDGREDLTYHATAPSARTFHPDASIVLLGIRGAGKSTLAIIASTALKRVMVDAESAFQEVTGQSSIAYRKEHGNIDYQRRQAEVLAGILAQHSNGAVITCSWLERQVQAAFQALAATHPVVYVQRDAVAVRDHFHLSEPSKLRDLLDISGAVFRQCSNLDFFNLSEARVTCGGSSPGGPPGTRSPAPYMTLKRAERCFIKFLFLVMPEGSVPLVESALPLAQVPVEQRMFTYAVTVPLSQLDPEDFDVELIETGADAIEVVVDNLDVSAARLSPGSARKISQAVASLRRITAIPILYHVPLPGEGENGKIGNPWLHLDAVEMGFRLGAEYVTADLRLDDQQLQTLVGLKGRSRLIGHVHWEGDNPPSWKDPSWLDFYQRAQRLRCDVVRFTRKAITATDNFETGPLRAATAALGQPVLPLIAYNTGHLGRHSACFNQILTSVLPGGPLRPRDDQPQATSSAATPSLTALQATKALYSSYVYDEMKLYVLGANVDWSMSPAMHNAGLEALGIPHKYRPFSAQTASGLRDLITDPYFAGASVGLPFKVEIISLTHSLSRHARAIGAANTLIPVRHLNADGSVPEDAALFNHRNRPGPVKALYGENTDWIGVLACIRRGLSPANAVRPHTCALVIGAGGMARATVYAMMQLGVKNIAILNRTRKNAEQLINHFTKLISRGGLSLLCGTDATDTKFRIMESRDEPWPDDLRYPTIFVSGIPTHVLGDSPAPNFTIPPRWLNSPTGGVVVELAYKSLKTPLLEQIRAEAPRGWVAMDGLDLLPEQGFAQFELFTGRRAPRRHMRSELLRAYPNEEDGSNLALANSRLEAIGDQEP</sequence>
<gene>
    <name evidence="7" type="ORF">MAPG_07477</name>
</gene>
<feature type="compositionally biased region" description="Basic and acidic residues" evidence="3">
    <location>
        <begin position="9"/>
        <end position="30"/>
    </location>
</feature>
<dbReference type="PANTHER" id="PTHR21090:SF27">
    <property type="entry name" value="QUINATE REPRESSOR PROTEIN"/>
    <property type="match status" value="1"/>
</dbReference>
<evidence type="ECO:0000313" key="8">
    <source>
        <dbReference type="EnsemblFungi" id="MAPG_07477T0"/>
    </source>
</evidence>
<feature type="domain" description="Shikimate dehydrogenase substrate binding N-terminal" evidence="5">
    <location>
        <begin position="537"/>
        <end position="617"/>
    </location>
</feature>
<dbReference type="SUPFAM" id="SSF51569">
    <property type="entry name" value="Aldolase"/>
    <property type="match status" value="1"/>
</dbReference>
<dbReference type="Pfam" id="PF01202">
    <property type="entry name" value="SKI"/>
    <property type="match status" value="1"/>
</dbReference>
<evidence type="ECO:0000259" key="6">
    <source>
        <dbReference type="Pfam" id="PF18317"/>
    </source>
</evidence>
<protein>
    <submittedName>
        <fullName evidence="7">Quinate repressor</fullName>
    </submittedName>
</protein>
<reference evidence="7" key="1">
    <citation type="submission" date="2010-05" db="EMBL/GenBank/DDBJ databases">
        <title>The Genome Sequence of Magnaporthe poae strain ATCC 64411.</title>
        <authorList>
            <consortium name="The Broad Institute Genome Sequencing Platform"/>
            <consortium name="Broad Institute Genome Sequencing Center for Infectious Disease"/>
            <person name="Ma L.-J."/>
            <person name="Dead R."/>
            <person name="Young S."/>
            <person name="Zeng Q."/>
            <person name="Koehrsen M."/>
            <person name="Alvarado L."/>
            <person name="Berlin A."/>
            <person name="Chapman S.B."/>
            <person name="Chen Z."/>
            <person name="Freedman E."/>
            <person name="Gellesch M."/>
            <person name="Goldberg J."/>
            <person name="Griggs A."/>
            <person name="Gujja S."/>
            <person name="Heilman E.R."/>
            <person name="Heiman D."/>
            <person name="Hepburn T."/>
            <person name="Howarth C."/>
            <person name="Jen D."/>
            <person name="Larson L."/>
            <person name="Mehta T."/>
            <person name="Neiman D."/>
            <person name="Pearson M."/>
            <person name="Roberts A."/>
            <person name="Saif S."/>
            <person name="Shea T."/>
            <person name="Shenoy N."/>
            <person name="Sisk P."/>
            <person name="Stolte C."/>
            <person name="Sykes S."/>
            <person name="Walk T."/>
            <person name="White J."/>
            <person name="Yandava C."/>
            <person name="Haas B."/>
            <person name="Nusbaum C."/>
            <person name="Birren B."/>
        </authorList>
    </citation>
    <scope>NUCLEOTIDE SEQUENCE</scope>
    <source>
        <strain evidence="7">ATCC 64411</strain>
    </source>
</reference>
<feature type="region of interest" description="Disordered" evidence="3">
    <location>
        <begin position="1"/>
        <end position="54"/>
    </location>
</feature>
<dbReference type="Gene3D" id="3.40.50.300">
    <property type="entry name" value="P-loop containing nucleotide triphosphate hydrolases"/>
    <property type="match status" value="1"/>
</dbReference>
<dbReference type="STRING" id="644358.A0A0C4E4S6"/>
<dbReference type="CDD" id="cd01065">
    <property type="entry name" value="NAD_bind_Shikimate_DH"/>
    <property type="match status" value="1"/>
</dbReference>
<dbReference type="InterPro" id="IPR013785">
    <property type="entry name" value="Aldolase_TIM"/>
</dbReference>
<dbReference type="EMBL" id="ADBL01001805">
    <property type="status" value="NOT_ANNOTATED_CDS"/>
    <property type="molecule type" value="Genomic_DNA"/>
</dbReference>
<evidence type="ECO:0000256" key="1">
    <source>
        <dbReference type="ARBA" id="ARBA00006477"/>
    </source>
</evidence>
<dbReference type="GO" id="GO:0004764">
    <property type="term" value="F:shikimate 3-dehydrogenase (NADP+) activity"/>
    <property type="evidence" value="ECO:0007669"/>
    <property type="project" value="InterPro"/>
</dbReference>
<dbReference type="GO" id="GO:0003866">
    <property type="term" value="F:3-phosphoshikimate 1-carboxyvinyltransferase activity"/>
    <property type="evidence" value="ECO:0007669"/>
    <property type="project" value="TreeGrafter"/>
</dbReference>
<dbReference type="GO" id="GO:0003855">
    <property type="term" value="F:3-dehydroquinate dehydratase activity"/>
    <property type="evidence" value="ECO:0007669"/>
    <property type="project" value="InterPro"/>
</dbReference>
<dbReference type="InterPro" id="IPR031322">
    <property type="entry name" value="Shikimate/glucono_kinase"/>
</dbReference>
<dbReference type="CDD" id="cd00502">
    <property type="entry name" value="DHQase_I"/>
    <property type="match status" value="1"/>
</dbReference>
<dbReference type="Gene3D" id="3.20.20.70">
    <property type="entry name" value="Aldolase class I"/>
    <property type="match status" value="1"/>
</dbReference>
<dbReference type="InterPro" id="IPR013708">
    <property type="entry name" value="Shikimate_DH-bd_N"/>
</dbReference>
<reference evidence="8" key="5">
    <citation type="submission" date="2015-06" db="UniProtKB">
        <authorList>
            <consortium name="EnsemblFungi"/>
        </authorList>
    </citation>
    <scope>IDENTIFICATION</scope>
    <source>
        <strain evidence="8">ATCC 64411</strain>
    </source>
</reference>
<evidence type="ECO:0000259" key="4">
    <source>
        <dbReference type="Pfam" id="PF01488"/>
    </source>
</evidence>
<dbReference type="Pfam" id="PF01487">
    <property type="entry name" value="DHquinase_I"/>
    <property type="match status" value="1"/>
</dbReference>
<reference evidence="7" key="3">
    <citation type="submission" date="2011-03" db="EMBL/GenBank/DDBJ databases">
        <title>Annotation of Magnaporthe poae ATCC 64411.</title>
        <authorList>
            <person name="Ma L.-J."/>
            <person name="Dead R."/>
            <person name="Young S.K."/>
            <person name="Zeng Q."/>
            <person name="Gargeya S."/>
            <person name="Fitzgerald M."/>
            <person name="Haas B."/>
            <person name="Abouelleil A."/>
            <person name="Alvarado L."/>
            <person name="Arachchi H.M."/>
            <person name="Berlin A."/>
            <person name="Brown A."/>
            <person name="Chapman S.B."/>
            <person name="Chen Z."/>
            <person name="Dunbar C."/>
            <person name="Freedman E."/>
            <person name="Gearin G."/>
            <person name="Gellesch M."/>
            <person name="Goldberg J."/>
            <person name="Griggs A."/>
            <person name="Gujja S."/>
            <person name="Heiman D."/>
            <person name="Howarth C."/>
            <person name="Larson L."/>
            <person name="Lui A."/>
            <person name="MacDonald P.J.P."/>
            <person name="Mehta T."/>
            <person name="Montmayeur A."/>
            <person name="Murphy C."/>
            <person name="Neiman D."/>
            <person name="Pearson M."/>
            <person name="Priest M."/>
            <person name="Roberts A."/>
            <person name="Saif S."/>
            <person name="Shea T."/>
            <person name="Shenoy N."/>
            <person name="Sisk P."/>
            <person name="Stolte C."/>
            <person name="Sykes S."/>
            <person name="Yandava C."/>
            <person name="Wortman J."/>
            <person name="Nusbaum C."/>
            <person name="Birren B."/>
        </authorList>
    </citation>
    <scope>NUCLEOTIDE SEQUENCE</scope>
    <source>
        <strain evidence="7">ATCC 64411</strain>
    </source>
</reference>
<dbReference type="InterPro" id="IPR036291">
    <property type="entry name" value="NAD(P)-bd_dom_sf"/>
</dbReference>
<dbReference type="EMBL" id="GL876971">
    <property type="protein sequence ID" value="KLU88492.1"/>
    <property type="molecule type" value="Genomic_DNA"/>
</dbReference>
<organism evidence="8 9">
    <name type="scientific">Magnaporthiopsis poae (strain ATCC 64411 / 73-15)</name>
    <name type="common">Kentucky bluegrass fungus</name>
    <name type="synonym">Magnaporthe poae</name>
    <dbReference type="NCBI Taxonomy" id="644358"/>
    <lineage>
        <taxon>Eukaryota</taxon>
        <taxon>Fungi</taxon>
        <taxon>Dikarya</taxon>
        <taxon>Ascomycota</taxon>
        <taxon>Pezizomycotina</taxon>
        <taxon>Sordariomycetes</taxon>
        <taxon>Sordariomycetidae</taxon>
        <taxon>Magnaporthales</taxon>
        <taxon>Magnaporthaceae</taxon>
        <taxon>Magnaporthiopsis</taxon>
    </lineage>
</organism>
<dbReference type="Gene3D" id="3.40.50.720">
    <property type="entry name" value="NAD(P)-binding Rossmann-like Domain"/>
    <property type="match status" value="1"/>
</dbReference>
<dbReference type="OrthoDB" id="4415835at2759"/>